<dbReference type="EMBL" id="SVCM01000139">
    <property type="protein sequence ID" value="MBE6060892.1"/>
    <property type="molecule type" value="Genomic_DNA"/>
</dbReference>
<evidence type="ECO:0000313" key="7">
    <source>
        <dbReference type="Proteomes" id="UP000768462"/>
    </source>
</evidence>
<sequence length="908" mass="103764">MKKKAIGSIVSIIIIILLFTVAGINIIVDYQWFSELGYISIYFTKLLSIMKLMVPTFLVIFIGITLYYKSLIPNIRKLKEIVEIDKVKEKKRFKIFLGINFIISLFFSFSFANIYWYKILEFTNSTKFNVNDPIFDKDISFFTFKLPLIQSLYSSMISLLVLLVIATFIIYIILNVKDKINNHFDRSDKVVNFKSMTSGITSFAGKQLAVIAALLMLVISLGYMIKGWNLAYSPRGIVFGASYTDVNVSLKFYKVISIVSIIFAVLIFLSILFKKVKPIIFSVIVVFVLMIGESVAAGVVQQFIVNSNEKTLEKPYISKNIEYTNMAYNIDEIDENNFEIKNDLDATGIKQNKDIVENIKVNAYRPALEFYNQFQYIRYYYKFNDIDIDRYNINGNYNQVFIAPREIDFEKLDENSITWQNRHLSYTHGYGVVMSKVNSVTSEGQPDFIMSNIPIENETDISLENPRIYFGENTNDYSIVNTKLGEIDYPVGGENATNNYEGSAGISMSYLNRIIFAIKEQNGKFLLSQDITSDSKILLHRNIVERVNKVAPFLRYDEDPYVVINNDRLYWIIDAYTVSDKFPFSQPMGDINYIRNSVKVIVDAYDGTTKFYITDNTDPIVATYAKIFPKLFTDLSTLPDEIKAHFKYPQDLFAIQSEMLSKYHVSDPGVFYNGDDIWSIASDVATIEGDEVKSEASYVTTKLAGEDKEEMVILEYFNTKDRDNMVGMFGVRMDGDNYGKMFLYKFPTGGTIYSPMLFKQKINQDPEISKQLSLWDTKGSQVQFGEVLIIPIGNSLLYVEPLYLRASGENSIPEMKNVIVGYGDKLILEKDIGTAITKMFNLEAEGNNNSSNNEGIENNKQEGNLNSDYLGKLKEAYTNAIESQKKGDWAKYGEYINQIGKLIDELSK</sequence>
<evidence type="ECO:0000256" key="1">
    <source>
        <dbReference type="ARBA" id="ARBA00022475"/>
    </source>
</evidence>
<keyword evidence="3 5" id="KW-1133">Transmembrane helix</keyword>
<name>A0A927WBT4_9CLOT</name>
<comment type="subcellular location">
    <subcellularLocation>
        <location evidence="5">Cell membrane</location>
        <topology evidence="5">Multi-pass membrane protein</topology>
    </subcellularLocation>
</comment>
<evidence type="ECO:0000256" key="2">
    <source>
        <dbReference type="ARBA" id="ARBA00022692"/>
    </source>
</evidence>
<comment type="similarity">
    <text evidence="5">Belongs to the UPF0182 family.</text>
</comment>
<comment type="caution">
    <text evidence="6">The sequence shown here is derived from an EMBL/GenBank/DDBJ whole genome shotgun (WGS) entry which is preliminary data.</text>
</comment>
<keyword evidence="4 5" id="KW-0472">Membrane</keyword>
<feature type="transmembrane region" description="Helical" evidence="5">
    <location>
        <begin position="252"/>
        <end position="272"/>
    </location>
</feature>
<keyword evidence="2 5" id="KW-0812">Transmembrane</keyword>
<dbReference type="PANTHER" id="PTHR39344:SF1">
    <property type="entry name" value="UPF0182 PROTEIN SLL1060"/>
    <property type="match status" value="1"/>
</dbReference>
<accession>A0A927WBT4</accession>
<dbReference type="NCBIfam" id="NF000825">
    <property type="entry name" value="PRK00068.1"/>
    <property type="match status" value="1"/>
</dbReference>
<feature type="transmembrane region" description="Helical" evidence="5">
    <location>
        <begin position="152"/>
        <end position="174"/>
    </location>
</feature>
<dbReference type="PANTHER" id="PTHR39344">
    <property type="entry name" value="UPF0182 PROTEIN SLL1060"/>
    <property type="match status" value="1"/>
</dbReference>
<feature type="transmembrane region" description="Helical" evidence="5">
    <location>
        <begin position="208"/>
        <end position="225"/>
    </location>
</feature>
<evidence type="ECO:0000256" key="5">
    <source>
        <dbReference type="HAMAP-Rule" id="MF_01600"/>
    </source>
</evidence>
<proteinExistence type="inferred from homology"/>
<keyword evidence="1 5" id="KW-1003">Cell membrane</keyword>
<dbReference type="AlphaFoldDB" id="A0A927WBT4"/>
<evidence type="ECO:0000256" key="4">
    <source>
        <dbReference type="ARBA" id="ARBA00023136"/>
    </source>
</evidence>
<feature type="transmembrane region" description="Helical" evidence="5">
    <location>
        <begin position="279"/>
        <end position="300"/>
    </location>
</feature>
<dbReference type="GO" id="GO:0005886">
    <property type="term" value="C:plasma membrane"/>
    <property type="evidence" value="ECO:0007669"/>
    <property type="project" value="UniProtKB-SubCell"/>
</dbReference>
<evidence type="ECO:0000313" key="6">
    <source>
        <dbReference type="EMBL" id="MBE6060892.1"/>
    </source>
</evidence>
<organism evidence="6 7">
    <name type="scientific">Clostridium sulfidigenes</name>
    <dbReference type="NCBI Taxonomy" id="318464"/>
    <lineage>
        <taxon>Bacteria</taxon>
        <taxon>Bacillati</taxon>
        <taxon>Bacillota</taxon>
        <taxon>Clostridia</taxon>
        <taxon>Eubacteriales</taxon>
        <taxon>Clostridiaceae</taxon>
        <taxon>Clostridium</taxon>
    </lineage>
</organism>
<reference evidence="6" key="1">
    <citation type="submission" date="2019-04" db="EMBL/GenBank/DDBJ databases">
        <title>Evolution of Biomass-Degrading Anaerobic Consortia Revealed by Metagenomics.</title>
        <authorList>
            <person name="Peng X."/>
        </authorList>
    </citation>
    <scope>NUCLEOTIDE SEQUENCE</scope>
    <source>
        <strain evidence="6">SIG254</strain>
    </source>
</reference>
<dbReference type="InterPro" id="IPR005372">
    <property type="entry name" value="UPF0182"/>
</dbReference>
<dbReference type="Pfam" id="PF03699">
    <property type="entry name" value="UPF0182"/>
    <property type="match status" value="1"/>
</dbReference>
<protein>
    <recommendedName>
        <fullName evidence="5">UPF0182 protein E7215_12070</fullName>
    </recommendedName>
</protein>
<feature type="transmembrane region" description="Helical" evidence="5">
    <location>
        <begin position="48"/>
        <end position="68"/>
    </location>
</feature>
<dbReference type="Proteomes" id="UP000768462">
    <property type="component" value="Unassembled WGS sequence"/>
</dbReference>
<dbReference type="HAMAP" id="MF_01600">
    <property type="entry name" value="UPF0182"/>
    <property type="match status" value="1"/>
</dbReference>
<feature type="transmembrane region" description="Helical" evidence="5">
    <location>
        <begin position="95"/>
        <end position="117"/>
    </location>
</feature>
<feature type="transmembrane region" description="Helical" evidence="5">
    <location>
        <begin position="7"/>
        <end position="28"/>
    </location>
</feature>
<gene>
    <name evidence="6" type="ORF">E7215_12070</name>
</gene>
<evidence type="ECO:0000256" key="3">
    <source>
        <dbReference type="ARBA" id="ARBA00022989"/>
    </source>
</evidence>
<dbReference type="GO" id="GO:0005576">
    <property type="term" value="C:extracellular region"/>
    <property type="evidence" value="ECO:0007669"/>
    <property type="project" value="TreeGrafter"/>
</dbReference>